<feature type="chain" id="PRO_5040247037" evidence="1">
    <location>
        <begin position="17"/>
        <end position="72"/>
    </location>
</feature>
<proteinExistence type="predicted"/>
<evidence type="ECO:0000313" key="3">
    <source>
        <dbReference type="Proteomes" id="UP000789572"/>
    </source>
</evidence>
<evidence type="ECO:0000313" key="2">
    <source>
        <dbReference type="EMBL" id="CAG8587406.1"/>
    </source>
</evidence>
<sequence length="72" mass="8416">MSLILTFVEELALIAATVLLNIQQKPVCTYTYVLHEEATLRVLGDKKNWTVEWNRVIFSDESQFKLFDINRV</sequence>
<dbReference type="EMBL" id="CAJVPJ010001345">
    <property type="protein sequence ID" value="CAG8587406.1"/>
    <property type="molecule type" value="Genomic_DNA"/>
</dbReference>
<feature type="signal peptide" evidence="1">
    <location>
        <begin position="1"/>
        <end position="16"/>
    </location>
</feature>
<organism evidence="2 3">
    <name type="scientific">Paraglomus occultum</name>
    <dbReference type="NCBI Taxonomy" id="144539"/>
    <lineage>
        <taxon>Eukaryota</taxon>
        <taxon>Fungi</taxon>
        <taxon>Fungi incertae sedis</taxon>
        <taxon>Mucoromycota</taxon>
        <taxon>Glomeromycotina</taxon>
        <taxon>Glomeromycetes</taxon>
        <taxon>Paraglomerales</taxon>
        <taxon>Paraglomeraceae</taxon>
        <taxon>Paraglomus</taxon>
    </lineage>
</organism>
<keyword evidence="3" id="KW-1185">Reference proteome</keyword>
<name>A0A9N9C560_9GLOM</name>
<evidence type="ECO:0000256" key="1">
    <source>
        <dbReference type="SAM" id="SignalP"/>
    </source>
</evidence>
<keyword evidence="1" id="KW-0732">Signal</keyword>
<gene>
    <name evidence="2" type="ORF">POCULU_LOCUS6795</name>
</gene>
<dbReference type="AlphaFoldDB" id="A0A9N9C560"/>
<dbReference type="Proteomes" id="UP000789572">
    <property type="component" value="Unassembled WGS sequence"/>
</dbReference>
<reference evidence="2" key="1">
    <citation type="submission" date="2021-06" db="EMBL/GenBank/DDBJ databases">
        <authorList>
            <person name="Kallberg Y."/>
            <person name="Tangrot J."/>
            <person name="Rosling A."/>
        </authorList>
    </citation>
    <scope>NUCLEOTIDE SEQUENCE</scope>
    <source>
        <strain evidence="2">IA702</strain>
    </source>
</reference>
<accession>A0A9N9C560</accession>
<comment type="caution">
    <text evidence="2">The sequence shown here is derived from an EMBL/GenBank/DDBJ whole genome shotgun (WGS) entry which is preliminary data.</text>
</comment>
<protein>
    <submittedName>
        <fullName evidence="2">2065_t:CDS:1</fullName>
    </submittedName>
</protein>
<dbReference type="OrthoDB" id="2434594at2759"/>